<keyword evidence="3" id="KW-0010">Activator</keyword>
<evidence type="ECO:0000256" key="2">
    <source>
        <dbReference type="ARBA" id="ARBA00023125"/>
    </source>
</evidence>
<dbReference type="SUPFAM" id="SSF51215">
    <property type="entry name" value="Regulatory protein AraC"/>
    <property type="match status" value="1"/>
</dbReference>
<comment type="caution">
    <text evidence="6">The sequence shown here is derived from an EMBL/GenBank/DDBJ whole genome shotgun (WGS) entry which is preliminary data.</text>
</comment>
<dbReference type="InterPro" id="IPR037923">
    <property type="entry name" value="HTH-like"/>
</dbReference>
<evidence type="ECO:0000313" key="6">
    <source>
        <dbReference type="EMBL" id="HIS78479.1"/>
    </source>
</evidence>
<evidence type="ECO:0000313" key="7">
    <source>
        <dbReference type="Proteomes" id="UP000824141"/>
    </source>
</evidence>
<dbReference type="Gene3D" id="2.60.120.10">
    <property type="entry name" value="Jelly Rolls"/>
    <property type="match status" value="1"/>
</dbReference>
<dbReference type="SUPFAM" id="SSF46689">
    <property type="entry name" value="Homeodomain-like"/>
    <property type="match status" value="1"/>
</dbReference>
<dbReference type="PANTHER" id="PTHR46796">
    <property type="entry name" value="HTH-TYPE TRANSCRIPTIONAL ACTIVATOR RHAS-RELATED"/>
    <property type="match status" value="1"/>
</dbReference>
<organism evidence="6 7">
    <name type="scientific">Candidatus Caccousia stercoris</name>
    <dbReference type="NCBI Taxonomy" id="2840723"/>
    <lineage>
        <taxon>Bacteria</taxon>
        <taxon>Bacillati</taxon>
        <taxon>Bacillota</taxon>
        <taxon>Clostridia</taxon>
        <taxon>Eubacteriales</taxon>
        <taxon>Oscillospiraceae</taxon>
        <taxon>Oscillospiraceae incertae sedis</taxon>
        <taxon>Candidatus Caccousia</taxon>
    </lineage>
</organism>
<feature type="domain" description="HTH araC/xylS-type" evidence="5">
    <location>
        <begin position="185"/>
        <end position="283"/>
    </location>
</feature>
<accession>A0A9D1FRJ8</accession>
<reference evidence="6" key="1">
    <citation type="submission" date="2020-10" db="EMBL/GenBank/DDBJ databases">
        <authorList>
            <person name="Gilroy R."/>
        </authorList>
    </citation>
    <scope>NUCLEOTIDE SEQUENCE</scope>
    <source>
        <strain evidence="6">6086</strain>
    </source>
</reference>
<dbReference type="PRINTS" id="PR00032">
    <property type="entry name" value="HTHARAC"/>
</dbReference>
<dbReference type="InterPro" id="IPR018062">
    <property type="entry name" value="HTH_AraC-typ_CS"/>
</dbReference>
<dbReference type="GO" id="GO:0043565">
    <property type="term" value="F:sequence-specific DNA binding"/>
    <property type="evidence" value="ECO:0007669"/>
    <property type="project" value="InterPro"/>
</dbReference>
<dbReference type="Pfam" id="PF12833">
    <property type="entry name" value="HTH_18"/>
    <property type="match status" value="1"/>
</dbReference>
<dbReference type="Pfam" id="PF02311">
    <property type="entry name" value="AraC_binding"/>
    <property type="match status" value="1"/>
</dbReference>
<keyword evidence="1" id="KW-0805">Transcription regulation</keyword>
<dbReference type="GO" id="GO:0003700">
    <property type="term" value="F:DNA-binding transcription factor activity"/>
    <property type="evidence" value="ECO:0007669"/>
    <property type="project" value="InterPro"/>
</dbReference>
<evidence type="ECO:0000256" key="3">
    <source>
        <dbReference type="ARBA" id="ARBA00023159"/>
    </source>
</evidence>
<proteinExistence type="predicted"/>
<dbReference type="InterPro" id="IPR020449">
    <property type="entry name" value="Tscrpt_reg_AraC-type_HTH"/>
</dbReference>
<dbReference type="InterPro" id="IPR003313">
    <property type="entry name" value="AraC-bd"/>
</dbReference>
<gene>
    <name evidence="6" type="ORF">IAD03_03810</name>
</gene>
<evidence type="ECO:0000259" key="5">
    <source>
        <dbReference type="PROSITE" id="PS01124"/>
    </source>
</evidence>
<keyword evidence="4" id="KW-0804">Transcription</keyword>
<dbReference type="InterPro" id="IPR009057">
    <property type="entry name" value="Homeodomain-like_sf"/>
</dbReference>
<dbReference type="AlphaFoldDB" id="A0A9D1FRJ8"/>
<protein>
    <submittedName>
        <fullName evidence="6">Helix-turn-helix transcriptional regulator</fullName>
    </submittedName>
</protein>
<dbReference type="SMART" id="SM00342">
    <property type="entry name" value="HTH_ARAC"/>
    <property type="match status" value="1"/>
</dbReference>
<name>A0A9D1FRJ8_9FIRM</name>
<evidence type="ECO:0000256" key="4">
    <source>
        <dbReference type="ARBA" id="ARBA00023163"/>
    </source>
</evidence>
<dbReference type="PROSITE" id="PS01124">
    <property type="entry name" value="HTH_ARAC_FAMILY_2"/>
    <property type="match status" value="1"/>
</dbReference>
<dbReference type="EMBL" id="DVJM01000068">
    <property type="protein sequence ID" value="HIS78479.1"/>
    <property type="molecule type" value="Genomic_DNA"/>
</dbReference>
<dbReference type="InterPro" id="IPR050204">
    <property type="entry name" value="AraC_XylS_family_regulators"/>
</dbReference>
<dbReference type="Proteomes" id="UP000824141">
    <property type="component" value="Unassembled WGS sequence"/>
</dbReference>
<sequence>MPYSALCPSKPLAISALYTVHYFEYSGSYAFPGESHDFWEFLYVDKGILRVTAGDRTCDLTSGQMIFHEPGEFHALSALGVAPDLVVVSFACHSPCMDFFRGRITRADSQERALLARIVEESTEAFSTPLNSPYTTGLNRRANSLFGSEQLICAALEELLIRLIRRGSQPARPLAPPAAEESTVARVTEYLEEHLDRALTIEQICRDNLIGRSQLQKLFHAQTGGGVMEYFGKMKIRAARRLIREGRLNFTQISASLGFQSIHYFSRKFRMITGMTPSEYARSVKMLAELPGASADDCANNG</sequence>
<keyword evidence="2" id="KW-0238">DNA-binding</keyword>
<dbReference type="Gene3D" id="1.10.10.60">
    <property type="entry name" value="Homeodomain-like"/>
    <property type="match status" value="1"/>
</dbReference>
<dbReference type="InterPro" id="IPR018060">
    <property type="entry name" value="HTH_AraC"/>
</dbReference>
<dbReference type="InterPro" id="IPR014710">
    <property type="entry name" value="RmlC-like_jellyroll"/>
</dbReference>
<dbReference type="PROSITE" id="PS00041">
    <property type="entry name" value="HTH_ARAC_FAMILY_1"/>
    <property type="match status" value="1"/>
</dbReference>
<reference evidence="6" key="2">
    <citation type="journal article" date="2021" name="PeerJ">
        <title>Extensive microbial diversity within the chicken gut microbiome revealed by metagenomics and culture.</title>
        <authorList>
            <person name="Gilroy R."/>
            <person name="Ravi A."/>
            <person name="Getino M."/>
            <person name="Pursley I."/>
            <person name="Horton D.L."/>
            <person name="Alikhan N.F."/>
            <person name="Baker D."/>
            <person name="Gharbi K."/>
            <person name="Hall N."/>
            <person name="Watson M."/>
            <person name="Adriaenssens E.M."/>
            <person name="Foster-Nyarko E."/>
            <person name="Jarju S."/>
            <person name="Secka A."/>
            <person name="Antonio M."/>
            <person name="Oren A."/>
            <person name="Chaudhuri R.R."/>
            <person name="La Ragione R."/>
            <person name="Hildebrand F."/>
            <person name="Pallen M.J."/>
        </authorList>
    </citation>
    <scope>NUCLEOTIDE SEQUENCE</scope>
    <source>
        <strain evidence="6">6086</strain>
    </source>
</reference>
<evidence type="ECO:0000256" key="1">
    <source>
        <dbReference type="ARBA" id="ARBA00023015"/>
    </source>
</evidence>